<feature type="transmembrane region" description="Helical" evidence="1">
    <location>
        <begin position="198"/>
        <end position="215"/>
    </location>
</feature>
<dbReference type="Proteomes" id="UP001500449">
    <property type="component" value="Unassembled WGS sequence"/>
</dbReference>
<proteinExistence type="predicted"/>
<accession>A0ABN2N3Q7</accession>
<keyword evidence="3" id="KW-1185">Reference proteome</keyword>
<sequence>MSTVTPTPDTRAAGTPYARGGWDVAARVLTGLAALATVLMPILGIPGNIVIFASVPLAVVLAGRRYGWWTAATYLVVTFVVANVFENLSIATGFPFGHYSYPGTSPRIIDFPIQVAVAYCALGMICWLVASTLLDGADRRLADRSAPGRRVTVVALPALAAALMTMFDLGSDSASSTVQHAWVWTNGGGVYGVPWTNYLGWWFVTYVFYQIFALVLSRGRTASRLPAGGERREPLALAVAVYFMLCAVTMIQFFGDDHRLVSDAAGRIWNTADLYEGLFSFNLFGPVVMVMLAATKLASTPPSPAPR</sequence>
<feature type="transmembrane region" description="Helical" evidence="1">
    <location>
        <begin position="66"/>
        <end position="85"/>
    </location>
</feature>
<evidence type="ECO:0000313" key="3">
    <source>
        <dbReference type="Proteomes" id="UP001500449"/>
    </source>
</evidence>
<feature type="transmembrane region" description="Helical" evidence="1">
    <location>
        <begin position="235"/>
        <end position="254"/>
    </location>
</feature>
<comment type="caution">
    <text evidence="2">The sequence shown here is derived from an EMBL/GenBank/DDBJ whole genome shotgun (WGS) entry which is preliminary data.</text>
</comment>
<feature type="transmembrane region" description="Helical" evidence="1">
    <location>
        <begin position="32"/>
        <end position="59"/>
    </location>
</feature>
<evidence type="ECO:0000313" key="2">
    <source>
        <dbReference type="EMBL" id="GAA1851279.1"/>
    </source>
</evidence>
<protein>
    <recommendedName>
        <fullName evidence="4">Carotenoid biosynthesis protein</fullName>
    </recommendedName>
</protein>
<dbReference type="EMBL" id="BAAAQK010000009">
    <property type="protein sequence ID" value="GAA1851279.1"/>
    <property type="molecule type" value="Genomic_DNA"/>
</dbReference>
<dbReference type="PANTHER" id="PTHR39419">
    <property type="entry name" value="SLL0814 PROTEIN"/>
    <property type="match status" value="1"/>
</dbReference>
<organism evidence="2 3">
    <name type="scientific">Pseudonocardia ailaonensis</name>
    <dbReference type="NCBI Taxonomy" id="367279"/>
    <lineage>
        <taxon>Bacteria</taxon>
        <taxon>Bacillati</taxon>
        <taxon>Actinomycetota</taxon>
        <taxon>Actinomycetes</taxon>
        <taxon>Pseudonocardiales</taxon>
        <taxon>Pseudonocardiaceae</taxon>
        <taxon>Pseudonocardia</taxon>
    </lineage>
</organism>
<name>A0ABN2N3Q7_9PSEU</name>
<gene>
    <name evidence="2" type="ORF">GCM10009836_34050</name>
</gene>
<keyword evidence="1" id="KW-0472">Membrane</keyword>
<keyword evidence="1" id="KW-1133">Transmembrane helix</keyword>
<keyword evidence="1" id="KW-0812">Transmembrane</keyword>
<feature type="transmembrane region" description="Helical" evidence="1">
    <location>
        <begin position="111"/>
        <end position="130"/>
    </location>
</feature>
<dbReference type="RefSeq" id="WP_344417696.1">
    <property type="nucleotide sequence ID" value="NZ_BAAAQK010000009.1"/>
</dbReference>
<dbReference type="Pfam" id="PF04240">
    <property type="entry name" value="Caroten_synth"/>
    <property type="match status" value="1"/>
</dbReference>
<evidence type="ECO:0000256" key="1">
    <source>
        <dbReference type="SAM" id="Phobius"/>
    </source>
</evidence>
<dbReference type="PANTHER" id="PTHR39419:SF1">
    <property type="entry name" value="SLL0814 PROTEIN"/>
    <property type="match status" value="1"/>
</dbReference>
<evidence type="ECO:0008006" key="4">
    <source>
        <dbReference type="Google" id="ProtNLM"/>
    </source>
</evidence>
<feature type="transmembrane region" description="Helical" evidence="1">
    <location>
        <begin position="274"/>
        <end position="294"/>
    </location>
</feature>
<dbReference type="InterPro" id="IPR007354">
    <property type="entry name" value="CruF-like"/>
</dbReference>
<feature type="transmembrane region" description="Helical" evidence="1">
    <location>
        <begin position="151"/>
        <end position="167"/>
    </location>
</feature>
<reference evidence="2 3" key="1">
    <citation type="journal article" date="2019" name="Int. J. Syst. Evol. Microbiol.">
        <title>The Global Catalogue of Microorganisms (GCM) 10K type strain sequencing project: providing services to taxonomists for standard genome sequencing and annotation.</title>
        <authorList>
            <consortium name="The Broad Institute Genomics Platform"/>
            <consortium name="The Broad Institute Genome Sequencing Center for Infectious Disease"/>
            <person name="Wu L."/>
            <person name="Ma J."/>
        </authorList>
    </citation>
    <scope>NUCLEOTIDE SEQUENCE [LARGE SCALE GENOMIC DNA]</scope>
    <source>
        <strain evidence="2 3">JCM 16009</strain>
    </source>
</reference>